<feature type="domain" description="SLH" evidence="9">
    <location>
        <begin position="1034"/>
        <end position="1093"/>
    </location>
</feature>
<feature type="compositionally biased region" description="Low complexity" evidence="7">
    <location>
        <begin position="678"/>
        <end position="695"/>
    </location>
</feature>
<feature type="repeat" description="NHL" evidence="6">
    <location>
        <begin position="547"/>
        <end position="583"/>
    </location>
</feature>
<dbReference type="PANTHER" id="PTHR24104">
    <property type="entry name" value="E3 UBIQUITIN-PROTEIN LIGASE NHLRC1-RELATED"/>
    <property type="match status" value="1"/>
</dbReference>
<dbReference type="InterPro" id="IPR050952">
    <property type="entry name" value="TRIM-NHL_E3_ligases"/>
</dbReference>
<evidence type="ECO:0000256" key="4">
    <source>
        <dbReference type="ARBA" id="ARBA00023277"/>
    </source>
</evidence>
<evidence type="ECO:0000313" key="10">
    <source>
        <dbReference type="EMBL" id="MFC5407010.1"/>
    </source>
</evidence>
<dbReference type="InterPro" id="IPR011042">
    <property type="entry name" value="6-blade_b-propeller_TolB-like"/>
</dbReference>
<dbReference type="Gene3D" id="2.120.10.30">
    <property type="entry name" value="TolB, C-terminal domain"/>
    <property type="match status" value="3"/>
</dbReference>
<comment type="caution">
    <text evidence="10">The sequence shown here is derived from an EMBL/GenBank/DDBJ whole genome shotgun (WGS) entry which is preliminary data.</text>
</comment>
<evidence type="ECO:0000256" key="2">
    <source>
        <dbReference type="ARBA" id="ARBA00022737"/>
    </source>
</evidence>
<name>A0ABW0I3C6_9BACL</name>
<organism evidence="10 11">
    <name type="scientific">Cohnella soli</name>
    <dbReference type="NCBI Taxonomy" id="425005"/>
    <lineage>
        <taxon>Bacteria</taxon>
        <taxon>Bacillati</taxon>
        <taxon>Bacillota</taxon>
        <taxon>Bacilli</taxon>
        <taxon>Bacillales</taxon>
        <taxon>Paenibacillaceae</taxon>
        <taxon>Cohnella</taxon>
    </lineage>
</organism>
<dbReference type="RefSeq" id="WP_378139292.1">
    <property type="nucleotide sequence ID" value="NZ_JBHSMI010000067.1"/>
</dbReference>
<dbReference type="Pfam" id="PF08450">
    <property type="entry name" value="SGL"/>
    <property type="match status" value="1"/>
</dbReference>
<dbReference type="Pfam" id="PF00395">
    <property type="entry name" value="SLH"/>
    <property type="match status" value="2"/>
</dbReference>
<dbReference type="InterPro" id="IPR005102">
    <property type="entry name" value="Carbo-bd_X2"/>
</dbReference>
<keyword evidence="11" id="KW-1185">Reference proteome</keyword>
<dbReference type="Pfam" id="PF03442">
    <property type="entry name" value="CBM_X2"/>
    <property type="match status" value="1"/>
</dbReference>
<evidence type="ECO:0000256" key="3">
    <source>
        <dbReference type="ARBA" id="ARBA00023001"/>
    </source>
</evidence>
<sequence>MRAMTLRRKTAAVALAALLALPGAIGAGPGKAEATVTGPKYEFVKSAQLADVRDIDSNDGDHFYIADRGNGRIVERHIFGSSDSWQPPEGVSIQPYAIAVHDVDSIYFASDNRVWEMYSGEWDYEFRQLPQPFGDLRDLVAVSNGYSLLATDAKDNAIYAYTPDAETGSEWEKISTYKDETTDKPFVSPTAIAKDSGGNLYVVNNGNEILKLDSSFNLQESWAAPSGSSEIVGIDADENEGFYLSDEATGLVYHYNSDDRNYISADGFVGAENKLGKPGGIVYENNTLYVADSDRYRLLLFNEDLGERDLWDLYDIYGDYFEPDHLTTDEGGNVYVADPGRHEIAKYNGALEKLGAMGSADGNPDHFNPSAIVYDRGSLYIGNGDVVFKASAATGEAAIFYAFTDEDDMPYIGSLAVDNDGNVYIGDIGDGKIVKVSPSGVKLTDWEGEPNYNMPEMFIPLSIAVDQDAQLLYVSGPDNIQTFLLDGTPVESDWGEFGGTSHGDLNSVAIDADGNVYVAENGSGSGGNRIRKYDSQGNAIVAWGTDGTEDGKFASLNRIAVDSDGNVFASDSDNRRVSKFAPVSASLSSNTASFDKNPANQANIESTITANGNMLVSIRKGGAKLQAGVDYTVAGNVVAFHKTYLSTLSTGTANLEFVFNNGRHQKLAVTITDTSSTVVTTPGVPAAPTTTTAPTNDPNHAAKVDVRQTKNAEGRTTDIYTMLGSNIADLAKNAASANRTVVRIDLDGMSGGSSGGGKIVNVPKEGVAALNDNNVGLEIVVGGAVIKLSKETLKLLKAEGQDLSFKLKPVDSAATGSNALNSGEVKEAAPGGNAAAAGISYDIEPNYSGKETKLELPLAGLKLPANPVLRKWYISQLAMYIAHSDGSKELQKGTIRYDAQSNPVAIEITVTKFSTFTPVTLNEPIILASYVAPASDGLFHPNRPLTRAELAAWLARNIGEDGKTDAETVSAAVFPDVPGSHWAAAPIAAVKQAGLMVGDSQGRFRPNAPVTRAELAKIIASYKGLKPSGAASTFTDVAAGYWAATDIAAVQASGYLVGFGDGTFRPNGQLTRAEAVKALNKLFDRPIPTKAGTVSTWKDVPTTHWASADIEAASHELTLSLQP</sequence>
<dbReference type="SUPFAM" id="SSF81296">
    <property type="entry name" value="E set domains"/>
    <property type="match status" value="1"/>
</dbReference>
<evidence type="ECO:0000256" key="7">
    <source>
        <dbReference type="SAM" id="MobiDB-lite"/>
    </source>
</evidence>
<evidence type="ECO:0000256" key="6">
    <source>
        <dbReference type="PROSITE-ProRule" id="PRU00504"/>
    </source>
</evidence>
<evidence type="ECO:0000313" key="11">
    <source>
        <dbReference type="Proteomes" id="UP001596113"/>
    </source>
</evidence>
<dbReference type="PROSITE" id="PS51272">
    <property type="entry name" value="SLH"/>
    <property type="match status" value="2"/>
</dbReference>
<dbReference type="InterPro" id="IPR014756">
    <property type="entry name" value="Ig_E-set"/>
</dbReference>
<keyword evidence="4" id="KW-0119">Carbohydrate metabolism</keyword>
<evidence type="ECO:0000256" key="8">
    <source>
        <dbReference type="SAM" id="SignalP"/>
    </source>
</evidence>
<dbReference type="InterPro" id="IPR013783">
    <property type="entry name" value="Ig-like_fold"/>
</dbReference>
<reference evidence="11" key="1">
    <citation type="journal article" date="2019" name="Int. J. Syst. Evol. Microbiol.">
        <title>The Global Catalogue of Microorganisms (GCM) 10K type strain sequencing project: providing services to taxonomists for standard genome sequencing and annotation.</title>
        <authorList>
            <consortium name="The Broad Institute Genomics Platform"/>
            <consortium name="The Broad Institute Genome Sequencing Center for Infectious Disease"/>
            <person name="Wu L."/>
            <person name="Ma J."/>
        </authorList>
    </citation>
    <scope>NUCLEOTIDE SEQUENCE [LARGE SCALE GENOMIC DNA]</scope>
    <source>
        <strain evidence="11">CGMCC 1.18575</strain>
    </source>
</reference>
<dbReference type="CDD" id="cd05819">
    <property type="entry name" value="NHL"/>
    <property type="match status" value="1"/>
</dbReference>
<evidence type="ECO:0000259" key="9">
    <source>
        <dbReference type="PROSITE" id="PS51272"/>
    </source>
</evidence>
<feature type="signal peptide" evidence="8">
    <location>
        <begin position="1"/>
        <end position="27"/>
    </location>
</feature>
<keyword evidence="1 8" id="KW-0732">Signal</keyword>
<dbReference type="Proteomes" id="UP001596113">
    <property type="component" value="Unassembled WGS sequence"/>
</dbReference>
<dbReference type="PANTHER" id="PTHR24104:SF25">
    <property type="entry name" value="PROTEIN LIN-41"/>
    <property type="match status" value="1"/>
</dbReference>
<dbReference type="PROSITE" id="PS51125">
    <property type="entry name" value="NHL"/>
    <property type="match status" value="1"/>
</dbReference>
<dbReference type="SUPFAM" id="SSF101898">
    <property type="entry name" value="NHL repeat"/>
    <property type="match status" value="1"/>
</dbReference>
<keyword evidence="3" id="KW-0136">Cellulose degradation</keyword>
<feature type="chain" id="PRO_5046753133" evidence="8">
    <location>
        <begin position="28"/>
        <end position="1123"/>
    </location>
</feature>
<feature type="domain" description="SLH" evidence="9">
    <location>
        <begin position="970"/>
        <end position="1033"/>
    </location>
</feature>
<gene>
    <name evidence="10" type="ORF">ACFPOF_30150</name>
</gene>
<protein>
    <submittedName>
        <fullName evidence="10">S-layer homology domain-containing protein</fullName>
    </submittedName>
</protein>
<feature type="region of interest" description="Disordered" evidence="7">
    <location>
        <begin position="678"/>
        <end position="699"/>
    </location>
</feature>
<dbReference type="SUPFAM" id="SSF63829">
    <property type="entry name" value="Calcium-dependent phosphotriesterase"/>
    <property type="match status" value="2"/>
</dbReference>
<evidence type="ECO:0000256" key="1">
    <source>
        <dbReference type="ARBA" id="ARBA00022729"/>
    </source>
</evidence>
<dbReference type="Gene3D" id="2.40.10.500">
    <property type="match status" value="1"/>
</dbReference>
<dbReference type="InterPro" id="IPR013658">
    <property type="entry name" value="SGL"/>
</dbReference>
<evidence type="ECO:0000256" key="5">
    <source>
        <dbReference type="ARBA" id="ARBA00023326"/>
    </source>
</evidence>
<dbReference type="InterPro" id="IPR001119">
    <property type="entry name" value="SLH_dom"/>
</dbReference>
<proteinExistence type="predicted"/>
<dbReference type="EMBL" id="JBHSMI010000067">
    <property type="protein sequence ID" value="MFC5407010.1"/>
    <property type="molecule type" value="Genomic_DNA"/>
</dbReference>
<accession>A0ABW0I3C6</accession>
<keyword evidence="5" id="KW-0624">Polysaccharide degradation</keyword>
<dbReference type="Gene3D" id="2.60.40.10">
    <property type="entry name" value="Immunoglobulins"/>
    <property type="match status" value="1"/>
</dbReference>
<keyword evidence="2" id="KW-0677">Repeat</keyword>
<dbReference type="InterPro" id="IPR001258">
    <property type="entry name" value="NHL_repeat"/>
</dbReference>